<accession>A0A4Y2AUA1</accession>
<evidence type="ECO:0008006" key="3">
    <source>
        <dbReference type="Google" id="ProtNLM"/>
    </source>
</evidence>
<dbReference type="PANTHER" id="PTHR47331:SF5">
    <property type="entry name" value="RIBONUCLEASE H"/>
    <property type="match status" value="1"/>
</dbReference>
<dbReference type="PANTHER" id="PTHR47331">
    <property type="entry name" value="PHD-TYPE DOMAIN-CONTAINING PROTEIN"/>
    <property type="match status" value="1"/>
</dbReference>
<sequence>YVDDLFYGANTVNEALDLSTSAVEILKDANMNLRKFKTNSEELRNLWYEGGMIEGDDSSVCALKVLGIIWNTKDGTFKLVVQPILNKIENLKNSKRCVLQTAAKIFDPVGFVSPFNLIIKCLLQEIWENGLGWDDELPTELKKRWEIWCSLIYILKDLTFERKYFSFPLNQVKELELHIFSDASPRAFGAVSYFRYVSYDGRISTSFITANSRVEPPKKLTLPGLELMGAVIAARILRYLKVNLNFPISRVYLWSDSLIALHWITGAAFKWKPFVSNRVIEIQSNTGPANWHHCSGKDNPADYISRGASAERLMNSSIWIHGPEWLRQKEENWPKGSNCKFSPGESSERRILLDINKYSCLNKLLRVTSWVFLFIHNTRNDIKRYDVVLKNLMVPKNIGEKQHKEMFLLKKLLI</sequence>
<gene>
    <name evidence="1" type="ORF">AVEN_41339_1</name>
</gene>
<name>A0A4Y2AUA1_ARAVE</name>
<dbReference type="EMBL" id="BGPR01157529">
    <property type="protein sequence ID" value="GBL83097.1"/>
    <property type="molecule type" value="Genomic_DNA"/>
</dbReference>
<dbReference type="AlphaFoldDB" id="A0A4Y2AUA1"/>
<evidence type="ECO:0000313" key="1">
    <source>
        <dbReference type="EMBL" id="GBL83097.1"/>
    </source>
</evidence>
<dbReference type="InterPro" id="IPR008042">
    <property type="entry name" value="Retrotrans_Pao"/>
</dbReference>
<keyword evidence="2" id="KW-1185">Reference proteome</keyword>
<proteinExistence type="predicted"/>
<reference evidence="1 2" key="1">
    <citation type="journal article" date="2019" name="Sci. Rep.">
        <title>Orb-weaving spider Araneus ventricosus genome elucidates the spidroin gene catalogue.</title>
        <authorList>
            <person name="Kono N."/>
            <person name="Nakamura H."/>
            <person name="Ohtoshi R."/>
            <person name="Moran D.A.P."/>
            <person name="Shinohara A."/>
            <person name="Yoshida Y."/>
            <person name="Fujiwara M."/>
            <person name="Mori M."/>
            <person name="Tomita M."/>
            <person name="Arakawa K."/>
        </authorList>
    </citation>
    <scope>NUCLEOTIDE SEQUENCE [LARGE SCALE GENOMIC DNA]</scope>
</reference>
<protein>
    <recommendedName>
        <fullName evidence="3">Reverse transcriptase domain-containing protein</fullName>
    </recommendedName>
</protein>
<dbReference type="Pfam" id="PF05380">
    <property type="entry name" value="Peptidase_A17"/>
    <property type="match status" value="1"/>
</dbReference>
<dbReference type="SUPFAM" id="SSF56672">
    <property type="entry name" value="DNA/RNA polymerases"/>
    <property type="match status" value="1"/>
</dbReference>
<dbReference type="InterPro" id="IPR043502">
    <property type="entry name" value="DNA/RNA_pol_sf"/>
</dbReference>
<feature type="non-terminal residue" evidence="1">
    <location>
        <position position="1"/>
    </location>
</feature>
<dbReference type="GO" id="GO:0071897">
    <property type="term" value="P:DNA biosynthetic process"/>
    <property type="evidence" value="ECO:0007669"/>
    <property type="project" value="UniProtKB-ARBA"/>
</dbReference>
<organism evidence="1 2">
    <name type="scientific">Araneus ventricosus</name>
    <name type="common">Orbweaver spider</name>
    <name type="synonym">Epeira ventricosa</name>
    <dbReference type="NCBI Taxonomy" id="182803"/>
    <lineage>
        <taxon>Eukaryota</taxon>
        <taxon>Metazoa</taxon>
        <taxon>Ecdysozoa</taxon>
        <taxon>Arthropoda</taxon>
        <taxon>Chelicerata</taxon>
        <taxon>Arachnida</taxon>
        <taxon>Araneae</taxon>
        <taxon>Araneomorphae</taxon>
        <taxon>Entelegynae</taxon>
        <taxon>Araneoidea</taxon>
        <taxon>Araneidae</taxon>
        <taxon>Araneus</taxon>
    </lineage>
</organism>
<dbReference type="Proteomes" id="UP000499080">
    <property type="component" value="Unassembled WGS sequence"/>
</dbReference>
<comment type="caution">
    <text evidence="1">The sequence shown here is derived from an EMBL/GenBank/DDBJ whole genome shotgun (WGS) entry which is preliminary data.</text>
</comment>
<dbReference type="OrthoDB" id="6436636at2759"/>
<evidence type="ECO:0000313" key="2">
    <source>
        <dbReference type="Proteomes" id="UP000499080"/>
    </source>
</evidence>